<proteinExistence type="predicted"/>
<dbReference type="EMBL" id="CM037616">
    <property type="protein sequence ID" value="KAH7993070.1"/>
    <property type="molecule type" value="Genomic_DNA"/>
</dbReference>
<comment type="caution">
    <text evidence="1">The sequence shown here is derived from an EMBL/GenBank/DDBJ whole genome shotgun (WGS) entry which is preliminary data.</text>
</comment>
<name>A0ACB8ELH1_9SAUR</name>
<reference evidence="1" key="1">
    <citation type="submission" date="2021-08" db="EMBL/GenBank/DDBJ databases">
        <title>The first chromosome-level gecko genome reveals the dynamic sex chromosomes of Neotropical dwarf geckos (Sphaerodactylidae: Sphaerodactylus).</title>
        <authorList>
            <person name="Pinto B.J."/>
            <person name="Keating S.E."/>
            <person name="Gamble T."/>
        </authorList>
    </citation>
    <scope>NUCLEOTIDE SEQUENCE</scope>
    <source>
        <strain evidence="1">TG3544</strain>
    </source>
</reference>
<accession>A0ACB8ELH1</accession>
<protein>
    <submittedName>
        <fullName evidence="1">Uncharacterized protein</fullName>
    </submittedName>
</protein>
<gene>
    <name evidence="1" type="ORF">K3G42_029029</name>
</gene>
<evidence type="ECO:0000313" key="2">
    <source>
        <dbReference type="Proteomes" id="UP000827872"/>
    </source>
</evidence>
<organism evidence="1 2">
    <name type="scientific">Sphaerodactylus townsendi</name>
    <dbReference type="NCBI Taxonomy" id="933632"/>
    <lineage>
        <taxon>Eukaryota</taxon>
        <taxon>Metazoa</taxon>
        <taxon>Chordata</taxon>
        <taxon>Craniata</taxon>
        <taxon>Vertebrata</taxon>
        <taxon>Euteleostomi</taxon>
        <taxon>Lepidosauria</taxon>
        <taxon>Squamata</taxon>
        <taxon>Bifurcata</taxon>
        <taxon>Gekkota</taxon>
        <taxon>Sphaerodactylidae</taxon>
        <taxon>Sphaerodactylus</taxon>
    </lineage>
</organism>
<dbReference type="Proteomes" id="UP000827872">
    <property type="component" value="Linkage Group LG03"/>
</dbReference>
<keyword evidence="2" id="KW-1185">Reference proteome</keyword>
<evidence type="ECO:0000313" key="1">
    <source>
        <dbReference type="EMBL" id="KAH7993070.1"/>
    </source>
</evidence>
<sequence length="120" mass="14084">MYNSLNVINLTCSHNLCYMGHTTRRLKIRILEHLSRIRNGVIEDLLVFHFLEEKLPLESLKFLRDSCQLRKSDISETKTYKEKPSTHLTWTYVTPRGLNQALDFSSFNSQLLVIKYSQGH</sequence>